<reference evidence="3 4" key="1">
    <citation type="submission" date="2023-07" db="EMBL/GenBank/DDBJ databases">
        <title>Nocardioides sp. nov WY-20 isolated from soil.</title>
        <authorList>
            <person name="Liu B."/>
            <person name="Wan Y."/>
        </authorList>
    </citation>
    <scope>NUCLEOTIDE SEQUENCE [LARGE SCALE GENOMIC DNA]</scope>
    <source>
        <strain evidence="3 4">WY-20</strain>
    </source>
</reference>
<dbReference type="InterPro" id="IPR024516">
    <property type="entry name" value="Mce_C"/>
</dbReference>
<dbReference type="InterPro" id="IPR005693">
    <property type="entry name" value="Mce"/>
</dbReference>
<dbReference type="InterPro" id="IPR003399">
    <property type="entry name" value="Mce/MlaD"/>
</dbReference>
<sequence length="344" mass="35759">MSIAILALVIAIVRQPAPRHITVMLPDSAGLFVGNDVGVLGVPVGRVVSLDPDGDTVKARLEITNADIELPADAGAAVVTRSIAADRYIELTPVYTGGRTLADGAVIPMRRTATPVDFDKALASMTKLGNDLTSNPAVSTDLRDLIDVSATTLDGNGKAMHDATTGLASALGEVNAQRNTLVGTVRSMTALATALNANESTVRAFVDNLADAADLLADERTSIGAALTSLSASIDDVSRLARRHRAALTTDVRGLTRTLHNTLASQADVEEALDTLPLLGQNLERAAPSGRIRLQLDPAALTPLGPYIEKLCSRLGSVCNSLALTLNPTTLTSIVLDLLHGGGI</sequence>
<name>A0ABT9AXX9_9ACTN</name>
<dbReference type="EMBL" id="JAUQTA010000001">
    <property type="protein sequence ID" value="MDO7867250.1"/>
    <property type="molecule type" value="Genomic_DNA"/>
</dbReference>
<proteinExistence type="predicted"/>
<dbReference type="PANTHER" id="PTHR33371">
    <property type="entry name" value="INTERMEMBRANE PHOSPHOLIPID TRANSPORT SYSTEM BINDING PROTEIN MLAD-RELATED"/>
    <property type="match status" value="1"/>
</dbReference>
<feature type="domain" description="Mammalian cell entry C-terminal" evidence="2">
    <location>
        <begin position="99"/>
        <end position="260"/>
    </location>
</feature>
<keyword evidence="4" id="KW-1185">Reference proteome</keyword>
<dbReference type="PANTHER" id="PTHR33371:SF4">
    <property type="entry name" value="INTERMEMBRANE PHOSPHOLIPID TRANSPORT SYSTEM BINDING PROTEIN MLAD"/>
    <property type="match status" value="1"/>
</dbReference>
<evidence type="ECO:0000259" key="1">
    <source>
        <dbReference type="Pfam" id="PF02470"/>
    </source>
</evidence>
<gene>
    <name evidence="3" type="ORF">Q5722_02605</name>
</gene>
<evidence type="ECO:0000313" key="4">
    <source>
        <dbReference type="Proteomes" id="UP001233314"/>
    </source>
</evidence>
<protein>
    <submittedName>
        <fullName evidence="3">MCE family protein</fullName>
    </submittedName>
</protein>
<dbReference type="Pfam" id="PF02470">
    <property type="entry name" value="MlaD"/>
    <property type="match status" value="1"/>
</dbReference>
<dbReference type="InterPro" id="IPR052336">
    <property type="entry name" value="MlaD_Phospholipid_Transporter"/>
</dbReference>
<dbReference type="Pfam" id="PF11887">
    <property type="entry name" value="Mce4_CUP1"/>
    <property type="match status" value="1"/>
</dbReference>
<dbReference type="RefSeq" id="WP_305026655.1">
    <property type="nucleotide sequence ID" value="NZ_JAUQTA010000001.1"/>
</dbReference>
<evidence type="ECO:0000259" key="2">
    <source>
        <dbReference type="Pfam" id="PF11887"/>
    </source>
</evidence>
<evidence type="ECO:0000313" key="3">
    <source>
        <dbReference type="EMBL" id="MDO7867250.1"/>
    </source>
</evidence>
<dbReference type="Proteomes" id="UP001233314">
    <property type="component" value="Unassembled WGS sequence"/>
</dbReference>
<feature type="domain" description="Mce/MlaD" evidence="1">
    <location>
        <begin position="18"/>
        <end position="93"/>
    </location>
</feature>
<organism evidence="3 4">
    <name type="scientific">Nocardioides jiangxiensis</name>
    <dbReference type="NCBI Taxonomy" id="3064524"/>
    <lineage>
        <taxon>Bacteria</taxon>
        <taxon>Bacillati</taxon>
        <taxon>Actinomycetota</taxon>
        <taxon>Actinomycetes</taxon>
        <taxon>Propionibacteriales</taxon>
        <taxon>Nocardioidaceae</taxon>
        <taxon>Nocardioides</taxon>
    </lineage>
</organism>
<accession>A0ABT9AXX9</accession>
<dbReference type="NCBIfam" id="TIGR00996">
    <property type="entry name" value="Mtu_fam_mce"/>
    <property type="match status" value="1"/>
</dbReference>
<comment type="caution">
    <text evidence="3">The sequence shown here is derived from an EMBL/GenBank/DDBJ whole genome shotgun (WGS) entry which is preliminary data.</text>
</comment>